<keyword evidence="1" id="KW-0472">Membrane</keyword>
<dbReference type="EMBL" id="JBJKBG010000002">
    <property type="protein sequence ID" value="KAL3750287.1"/>
    <property type="molecule type" value="Genomic_DNA"/>
</dbReference>
<evidence type="ECO:0000313" key="4">
    <source>
        <dbReference type="Proteomes" id="UP001634007"/>
    </source>
</evidence>
<keyword evidence="2" id="KW-0732">Signal</keyword>
<evidence type="ECO:0000256" key="2">
    <source>
        <dbReference type="SAM" id="SignalP"/>
    </source>
</evidence>
<protein>
    <submittedName>
        <fullName evidence="3">Uncharacterized protein</fullName>
    </submittedName>
</protein>
<dbReference type="AlphaFoldDB" id="A0ABD3LFM1"/>
<sequence>MISNKINSVILCFTPICLSLLQLKYGGDSTSPYRTHPVTMDFSIACLLASWLAYLLNNEYLPNSSLPSVYGQALERATLLLGSLSLVSLVTLLLPSSWTTYSYVVYIFLSMGVGALISFMLFKCKLITLCETGTARGNLLLSRASYVDQETHLPV</sequence>
<dbReference type="PANTHER" id="PTHR34115">
    <property type="entry name" value="PROTEIN, PUTATIVE-RELATED"/>
    <property type="match status" value="1"/>
</dbReference>
<feature type="transmembrane region" description="Helical" evidence="1">
    <location>
        <begin position="103"/>
        <end position="122"/>
    </location>
</feature>
<feature type="transmembrane region" description="Helical" evidence="1">
    <location>
        <begin position="77"/>
        <end position="97"/>
    </location>
</feature>
<reference evidence="3 4" key="1">
    <citation type="submission" date="2024-11" db="EMBL/GenBank/DDBJ databases">
        <title>Chromosome-level genome assembly of Eucalyptus globulus Labill. provides insights into its genome evolution.</title>
        <authorList>
            <person name="Li X."/>
        </authorList>
    </citation>
    <scope>NUCLEOTIDE SEQUENCE [LARGE SCALE GENOMIC DNA]</scope>
    <source>
        <strain evidence="3">CL2024</strain>
        <tissue evidence="3">Fresh tender leaves</tissue>
    </source>
</reference>
<keyword evidence="4" id="KW-1185">Reference proteome</keyword>
<feature type="chain" id="PRO_5044790042" evidence="2">
    <location>
        <begin position="20"/>
        <end position="155"/>
    </location>
</feature>
<accession>A0ABD3LFM1</accession>
<dbReference type="Proteomes" id="UP001634007">
    <property type="component" value="Unassembled WGS sequence"/>
</dbReference>
<evidence type="ECO:0000313" key="3">
    <source>
        <dbReference type="EMBL" id="KAL3750287.1"/>
    </source>
</evidence>
<proteinExistence type="predicted"/>
<dbReference type="InterPro" id="IPR053258">
    <property type="entry name" value="Ca-permeable_cation_channel"/>
</dbReference>
<keyword evidence="1" id="KW-1133">Transmembrane helix</keyword>
<keyword evidence="1" id="KW-0812">Transmembrane</keyword>
<name>A0ABD3LFM1_EUCGL</name>
<feature type="transmembrane region" description="Helical" evidence="1">
    <location>
        <begin position="36"/>
        <end position="56"/>
    </location>
</feature>
<evidence type="ECO:0000256" key="1">
    <source>
        <dbReference type="SAM" id="Phobius"/>
    </source>
</evidence>
<feature type="signal peptide" evidence="2">
    <location>
        <begin position="1"/>
        <end position="19"/>
    </location>
</feature>
<organism evidence="3 4">
    <name type="scientific">Eucalyptus globulus</name>
    <name type="common">Tasmanian blue gum</name>
    <dbReference type="NCBI Taxonomy" id="34317"/>
    <lineage>
        <taxon>Eukaryota</taxon>
        <taxon>Viridiplantae</taxon>
        <taxon>Streptophyta</taxon>
        <taxon>Embryophyta</taxon>
        <taxon>Tracheophyta</taxon>
        <taxon>Spermatophyta</taxon>
        <taxon>Magnoliopsida</taxon>
        <taxon>eudicotyledons</taxon>
        <taxon>Gunneridae</taxon>
        <taxon>Pentapetalae</taxon>
        <taxon>rosids</taxon>
        <taxon>malvids</taxon>
        <taxon>Myrtales</taxon>
        <taxon>Myrtaceae</taxon>
        <taxon>Myrtoideae</taxon>
        <taxon>Eucalypteae</taxon>
        <taxon>Eucalyptus</taxon>
    </lineage>
</organism>
<dbReference type="PANTHER" id="PTHR34115:SF5">
    <property type="entry name" value="PROTEIN, PUTATIVE-RELATED"/>
    <property type="match status" value="1"/>
</dbReference>
<gene>
    <name evidence="3" type="ORF">ACJRO7_011306</name>
</gene>
<comment type="caution">
    <text evidence="3">The sequence shown here is derived from an EMBL/GenBank/DDBJ whole genome shotgun (WGS) entry which is preliminary data.</text>
</comment>